<evidence type="ECO:0000259" key="12">
    <source>
        <dbReference type="PROSITE" id="PS50929"/>
    </source>
</evidence>
<sequence>MKFPHYFQLDSMDCGATCLRMVARFYGKGYPAAFFRERCHTTREGVSMLGISDAAEGVGFRTMGVKISFEQLCNEVNLPCIVHWNQNHFAVVYNIKRENIYIADPAAGLLCYDKERFLKSWLSTSSEGSELTLTQGTALLLEPTPRFYEEETPDESKLHFGHLLRYLTPYKRYIIQLFLGLLTGSLISLIFPFLTQSVVDTGIGNNDINIVIAILIAQVMLTLGQTANNLIRSWLTLHITTRVSISLISDFLGKLMRLPIAFFDSKMVGDIMQRIGDHSRIQSFLTGSIISIAVAAITFVIYSGVMASYNLPILGVFVLGSALYVGWILIFLKRRRKLDYMRFQEAAANQSNIVQLINGMQDIKLNNCEKQKRWVWEGIQAKLYKISIKGLTLQQTQQVGGLFIDQSKNVFISFLAATAVINGDMTLGMMMAMQYIIGQLNAPLSQFIGFVQESQDAKISLERLNEIHSKDDEEPASKSKIREIPTGEDIVLRNVVFQYEGPNSEKVLNDVSLNIEAGKVTAIVGTSGSGKTTLLKLLLGFYEPASGEVLLGSVPLKMYSDTVWRGHCAAVMQEGYIFSDTIAGNIGVMDEVPDMKRVNKAVDIANIREFIESLPLRYNTKIGSDGHGLSTGQKQRLLIARAAYKEAEYIMFDEATNSLDANNERVIMDKLQGFFRGKTVVVVAHRLSTVRSADKIVVLEGGEVVEQGTHQELVASRGAYYELVRNQLELGN</sequence>
<dbReference type="Gene3D" id="1.20.1560.10">
    <property type="entry name" value="ABC transporter type 1, transmembrane domain"/>
    <property type="match status" value="1"/>
</dbReference>
<dbReference type="GO" id="GO:0005524">
    <property type="term" value="F:ATP binding"/>
    <property type="evidence" value="ECO:0007669"/>
    <property type="project" value="UniProtKB-KW"/>
</dbReference>
<dbReference type="GO" id="GO:0006508">
    <property type="term" value="P:proteolysis"/>
    <property type="evidence" value="ECO:0007669"/>
    <property type="project" value="InterPro"/>
</dbReference>
<dbReference type="GO" id="GO:0005886">
    <property type="term" value="C:plasma membrane"/>
    <property type="evidence" value="ECO:0007669"/>
    <property type="project" value="UniProtKB-SubCell"/>
</dbReference>
<evidence type="ECO:0000313" key="14">
    <source>
        <dbReference type="EMBL" id="CDN30594.1"/>
    </source>
</evidence>
<keyword evidence="3" id="KW-1003">Cell membrane</keyword>
<dbReference type="AlphaFoldDB" id="A0A060R6P7"/>
<comment type="subcellular location">
    <subcellularLocation>
        <location evidence="1">Cell membrane</location>
        <topology evidence="1">Multi-pass membrane protein</topology>
    </subcellularLocation>
</comment>
<dbReference type="SUPFAM" id="SSF52540">
    <property type="entry name" value="P-loop containing nucleoside triphosphate hydrolases"/>
    <property type="match status" value="1"/>
</dbReference>
<dbReference type="KEGG" id="rbc:BN938_0582"/>
<dbReference type="InterPro" id="IPR003593">
    <property type="entry name" value="AAA+_ATPase"/>
</dbReference>
<keyword evidence="6" id="KW-0378">Hydrolase</keyword>
<keyword evidence="16" id="KW-1185">Reference proteome</keyword>
<dbReference type="CDD" id="cd18571">
    <property type="entry name" value="ABC_6TM_peptidase_like"/>
    <property type="match status" value="1"/>
</dbReference>
<evidence type="ECO:0000259" key="11">
    <source>
        <dbReference type="PROSITE" id="PS50893"/>
    </source>
</evidence>
<dbReference type="Proteomes" id="UP000027616">
    <property type="component" value="Chromosome I"/>
</dbReference>
<dbReference type="Pfam" id="PF03412">
    <property type="entry name" value="Peptidase_C39"/>
    <property type="match status" value="1"/>
</dbReference>
<dbReference type="KEGG" id="rbc:BN938_0489"/>
<dbReference type="InterPro" id="IPR027417">
    <property type="entry name" value="P-loop_NTPase"/>
</dbReference>
<dbReference type="InterPro" id="IPR036640">
    <property type="entry name" value="ABC1_TM_sf"/>
</dbReference>
<evidence type="ECO:0000313" key="16">
    <source>
        <dbReference type="Proteomes" id="UP000027616"/>
    </source>
</evidence>
<dbReference type="GO" id="GO:0008233">
    <property type="term" value="F:peptidase activity"/>
    <property type="evidence" value="ECO:0007669"/>
    <property type="project" value="InterPro"/>
</dbReference>
<dbReference type="GO" id="GO:0016887">
    <property type="term" value="F:ATP hydrolysis activity"/>
    <property type="evidence" value="ECO:0007669"/>
    <property type="project" value="InterPro"/>
</dbReference>
<name>A0A060R6P7_9BACT</name>
<dbReference type="CDD" id="cd02418">
    <property type="entry name" value="Peptidase_C39B"/>
    <property type="match status" value="1"/>
</dbReference>
<feature type="transmembrane region" description="Helical" evidence="10">
    <location>
        <begin position="284"/>
        <end position="305"/>
    </location>
</feature>
<evidence type="ECO:0000256" key="1">
    <source>
        <dbReference type="ARBA" id="ARBA00004651"/>
    </source>
</evidence>
<dbReference type="EMBL" id="HG934468">
    <property type="protein sequence ID" value="CDN30594.1"/>
    <property type="molecule type" value="Genomic_DNA"/>
</dbReference>
<feature type="transmembrane region" description="Helical" evidence="10">
    <location>
        <begin position="410"/>
        <end position="437"/>
    </location>
</feature>
<dbReference type="eggNOG" id="COG2274">
    <property type="taxonomic scope" value="Bacteria"/>
</dbReference>
<dbReference type="PROSITE" id="PS50990">
    <property type="entry name" value="PEPTIDASE_C39"/>
    <property type="match status" value="1"/>
</dbReference>
<dbReference type="PROSITE" id="PS50929">
    <property type="entry name" value="ABC_TM1F"/>
    <property type="match status" value="1"/>
</dbReference>
<dbReference type="PANTHER" id="PTHR43394">
    <property type="entry name" value="ATP-DEPENDENT PERMEASE MDL1, MITOCHONDRIAL"/>
    <property type="match status" value="1"/>
</dbReference>
<evidence type="ECO:0000256" key="9">
    <source>
        <dbReference type="ARBA" id="ARBA00023136"/>
    </source>
</evidence>
<dbReference type="InterPro" id="IPR005074">
    <property type="entry name" value="Peptidase_C39"/>
</dbReference>
<keyword evidence="7 15" id="KW-0067">ATP-binding</keyword>
<dbReference type="InterPro" id="IPR011527">
    <property type="entry name" value="ABC1_TM_dom"/>
</dbReference>
<dbReference type="InterPro" id="IPR003439">
    <property type="entry name" value="ABC_transporter-like_ATP-bd"/>
</dbReference>
<evidence type="ECO:0000256" key="7">
    <source>
        <dbReference type="ARBA" id="ARBA00022840"/>
    </source>
</evidence>
<evidence type="ECO:0000313" key="15">
    <source>
        <dbReference type="EMBL" id="CDN30687.1"/>
    </source>
</evidence>
<keyword evidence="2" id="KW-0813">Transport</keyword>
<dbReference type="FunFam" id="3.40.50.300:FF:000221">
    <property type="entry name" value="Multidrug ABC transporter ATP-binding protein"/>
    <property type="match status" value="1"/>
</dbReference>
<dbReference type="Pfam" id="PF00005">
    <property type="entry name" value="ABC_tran"/>
    <property type="match status" value="1"/>
</dbReference>
<dbReference type="EMBL" id="HG934468">
    <property type="protein sequence ID" value="CDN30687.1"/>
    <property type="molecule type" value="Genomic_DNA"/>
</dbReference>
<accession>A0A060R6P7</accession>
<dbReference type="HOGENOM" id="CLU_000604_95_3_10"/>
<dbReference type="Gene3D" id="3.40.50.300">
    <property type="entry name" value="P-loop containing nucleotide triphosphate hydrolases"/>
    <property type="match status" value="1"/>
</dbReference>
<evidence type="ECO:0000259" key="13">
    <source>
        <dbReference type="PROSITE" id="PS50990"/>
    </source>
</evidence>
<dbReference type="Pfam" id="PF00664">
    <property type="entry name" value="ABC_membrane"/>
    <property type="match status" value="1"/>
</dbReference>
<feature type="domain" description="ABC transporter" evidence="11">
    <location>
        <begin position="490"/>
        <end position="726"/>
    </location>
</feature>
<evidence type="ECO:0000256" key="2">
    <source>
        <dbReference type="ARBA" id="ARBA00022448"/>
    </source>
</evidence>
<evidence type="ECO:0000256" key="6">
    <source>
        <dbReference type="ARBA" id="ARBA00022801"/>
    </source>
</evidence>
<proteinExistence type="predicted"/>
<organism evidence="15 16">
    <name type="scientific">Mucinivorans hirudinis</name>
    <dbReference type="NCBI Taxonomy" id="1433126"/>
    <lineage>
        <taxon>Bacteria</taxon>
        <taxon>Pseudomonadati</taxon>
        <taxon>Bacteroidota</taxon>
        <taxon>Bacteroidia</taxon>
        <taxon>Bacteroidales</taxon>
        <taxon>Rikenellaceae</taxon>
        <taxon>Mucinivorans</taxon>
    </lineage>
</organism>
<dbReference type="PATRIC" id="fig|1433126.3.peg.487"/>
<dbReference type="OrthoDB" id="9760358at2"/>
<keyword evidence="9 10" id="KW-0472">Membrane</keyword>
<reference evidence="15 16" key="2">
    <citation type="journal article" date="2015" name="Genome Announc.">
        <title>Complete Genome Sequence of the Novel Leech Symbiont Mucinivorans hirudinis M3T.</title>
        <authorList>
            <person name="Nelson M.C."/>
            <person name="Bomar L."/>
            <person name="Graf J."/>
        </authorList>
    </citation>
    <scope>NUCLEOTIDE SEQUENCE [LARGE SCALE GENOMIC DNA]</scope>
    <source>
        <strain evidence="16">M3</strain>
    </source>
</reference>
<feature type="transmembrane region" description="Helical" evidence="10">
    <location>
        <begin position="206"/>
        <end position="224"/>
    </location>
</feature>
<dbReference type="PANTHER" id="PTHR43394:SF1">
    <property type="entry name" value="ATP-BINDING CASSETTE SUB-FAMILY B MEMBER 10, MITOCHONDRIAL"/>
    <property type="match status" value="1"/>
</dbReference>
<evidence type="ECO:0000256" key="10">
    <source>
        <dbReference type="SAM" id="Phobius"/>
    </source>
</evidence>
<dbReference type="STRING" id="1433126.BN938_0489"/>
<dbReference type="SUPFAM" id="SSF90123">
    <property type="entry name" value="ABC transporter transmembrane region"/>
    <property type="match status" value="1"/>
</dbReference>
<evidence type="ECO:0000256" key="3">
    <source>
        <dbReference type="ARBA" id="ARBA00022475"/>
    </source>
</evidence>
<reference evidence="15" key="1">
    <citation type="submission" date="2014-01" db="EMBL/GenBank/DDBJ databases">
        <authorList>
            <person name="Nelson M."/>
        </authorList>
    </citation>
    <scope>NUCLEOTIDE SEQUENCE</scope>
</reference>
<feature type="transmembrane region" description="Helical" evidence="10">
    <location>
        <begin position="173"/>
        <end position="194"/>
    </location>
</feature>
<keyword evidence="4 10" id="KW-0812">Transmembrane</keyword>
<feature type="domain" description="ABC transmembrane type-1" evidence="12">
    <location>
        <begin position="175"/>
        <end position="456"/>
    </location>
</feature>
<keyword evidence="5" id="KW-0547">Nucleotide-binding</keyword>
<gene>
    <name evidence="14" type="ORF">BN938_0489</name>
    <name evidence="15" type="ORF">BN938_0582</name>
</gene>
<evidence type="ECO:0000256" key="8">
    <source>
        <dbReference type="ARBA" id="ARBA00022989"/>
    </source>
</evidence>
<keyword evidence="8 10" id="KW-1133">Transmembrane helix</keyword>
<feature type="transmembrane region" description="Helical" evidence="10">
    <location>
        <begin position="311"/>
        <end position="332"/>
    </location>
</feature>
<protein>
    <submittedName>
        <fullName evidence="15">ABC transporter ATP-binding protein</fullName>
    </submittedName>
</protein>
<evidence type="ECO:0000256" key="4">
    <source>
        <dbReference type="ARBA" id="ARBA00022692"/>
    </source>
</evidence>
<dbReference type="SMART" id="SM00382">
    <property type="entry name" value="AAA"/>
    <property type="match status" value="1"/>
</dbReference>
<dbReference type="GO" id="GO:0015421">
    <property type="term" value="F:ABC-type oligopeptide transporter activity"/>
    <property type="evidence" value="ECO:0007669"/>
    <property type="project" value="TreeGrafter"/>
</dbReference>
<dbReference type="PROSITE" id="PS50893">
    <property type="entry name" value="ABC_TRANSPORTER_2"/>
    <property type="match status" value="1"/>
</dbReference>
<evidence type="ECO:0000256" key="5">
    <source>
        <dbReference type="ARBA" id="ARBA00022741"/>
    </source>
</evidence>
<dbReference type="InterPro" id="IPR039421">
    <property type="entry name" value="Type_1_exporter"/>
</dbReference>
<feature type="domain" description="Peptidase C39" evidence="13">
    <location>
        <begin position="8"/>
        <end position="128"/>
    </location>
</feature>
<dbReference type="Gene3D" id="3.90.70.10">
    <property type="entry name" value="Cysteine proteinases"/>
    <property type="match status" value="1"/>
</dbReference>